<dbReference type="OrthoDB" id="5918868at2"/>
<keyword evidence="3" id="KW-1185">Reference proteome</keyword>
<evidence type="ECO:0000313" key="2">
    <source>
        <dbReference type="EMBL" id="RKF18866.1"/>
    </source>
</evidence>
<dbReference type="RefSeq" id="WP_120354946.1">
    <property type="nucleotide sequence ID" value="NZ_RAQO01000005.1"/>
</dbReference>
<proteinExistence type="predicted"/>
<accession>A0A420EDX2</accession>
<evidence type="ECO:0000313" key="3">
    <source>
        <dbReference type="Proteomes" id="UP000286482"/>
    </source>
</evidence>
<name>A0A420EDX2_9ALTE</name>
<reference evidence="2 3" key="1">
    <citation type="submission" date="2018-09" db="EMBL/GenBank/DDBJ databases">
        <authorList>
            <person name="Wang Z."/>
        </authorList>
    </citation>
    <scope>NUCLEOTIDE SEQUENCE [LARGE SCALE GENOMIC DNA]</scope>
    <source>
        <strain evidence="2 3">ALS 81</strain>
    </source>
</reference>
<feature type="compositionally biased region" description="Polar residues" evidence="1">
    <location>
        <begin position="1"/>
        <end position="13"/>
    </location>
</feature>
<protein>
    <submittedName>
        <fullName evidence="2">Uncharacterized protein</fullName>
    </submittedName>
</protein>
<feature type="region of interest" description="Disordered" evidence="1">
    <location>
        <begin position="1"/>
        <end position="28"/>
    </location>
</feature>
<sequence length="72" mass="7974">MSANQSKHQNCSNRGGRRDGCGRKPGVKTQPIRLPQWLIEQLSEQGDARELIVQACVSHYQLCTDPSGDAHD</sequence>
<evidence type="ECO:0000256" key="1">
    <source>
        <dbReference type="SAM" id="MobiDB-lite"/>
    </source>
</evidence>
<dbReference type="Proteomes" id="UP000286482">
    <property type="component" value="Unassembled WGS sequence"/>
</dbReference>
<gene>
    <name evidence="2" type="ORF">DBZ36_10790</name>
</gene>
<dbReference type="AlphaFoldDB" id="A0A420EDX2"/>
<organism evidence="2 3">
    <name type="scientific">Alginatibacterium sediminis</name>
    <dbReference type="NCBI Taxonomy" id="2164068"/>
    <lineage>
        <taxon>Bacteria</taxon>
        <taxon>Pseudomonadati</taxon>
        <taxon>Pseudomonadota</taxon>
        <taxon>Gammaproteobacteria</taxon>
        <taxon>Alteromonadales</taxon>
        <taxon>Alteromonadaceae</taxon>
        <taxon>Alginatibacterium</taxon>
    </lineage>
</organism>
<dbReference type="EMBL" id="RAQO01000005">
    <property type="protein sequence ID" value="RKF18866.1"/>
    <property type="molecule type" value="Genomic_DNA"/>
</dbReference>
<comment type="caution">
    <text evidence="2">The sequence shown here is derived from an EMBL/GenBank/DDBJ whole genome shotgun (WGS) entry which is preliminary data.</text>
</comment>